<dbReference type="AlphaFoldDB" id="A0A1F5R3E4"/>
<evidence type="ECO:0000313" key="1">
    <source>
        <dbReference type="EMBL" id="OGF08919.1"/>
    </source>
</evidence>
<protein>
    <submittedName>
        <fullName evidence="1">Uncharacterized protein</fullName>
    </submittedName>
</protein>
<comment type="caution">
    <text evidence="1">The sequence shown here is derived from an EMBL/GenBank/DDBJ whole genome shotgun (WGS) entry which is preliminary data.</text>
</comment>
<accession>A0A1F5R3E4</accession>
<evidence type="ECO:0000313" key="2">
    <source>
        <dbReference type="Proteomes" id="UP000177230"/>
    </source>
</evidence>
<name>A0A1F5R3E4_9BACT</name>
<dbReference type="Proteomes" id="UP000177230">
    <property type="component" value="Unassembled WGS sequence"/>
</dbReference>
<proteinExistence type="predicted"/>
<organism evidence="1 2">
    <name type="scientific">Candidatus Edwardsbacteria bacterium GWF2_54_11</name>
    <dbReference type="NCBI Taxonomy" id="1817851"/>
    <lineage>
        <taxon>Bacteria</taxon>
        <taxon>Candidatus Edwardsiibacteriota</taxon>
    </lineage>
</organism>
<gene>
    <name evidence="1" type="ORF">A2024_01480</name>
</gene>
<reference evidence="1 2" key="1">
    <citation type="journal article" date="2016" name="Nat. Commun.">
        <title>Thousands of microbial genomes shed light on interconnected biogeochemical processes in an aquifer system.</title>
        <authorList>
            <person name="Anantharaman K."/>
            <person name="Brown C.T."/>
            <person name="Hug L.A."/>
            <person name="Sharon I."/>
            <person name="Castelle C.J."/>
            <person name="Probst A.J."/>
            <person name="Thomas B.C."/>
            <person name="Singh A."/>
            <person name="Wilkins M.J."/>
            <person name="Karaoz U."/>
            <person name="Brodie E.L."/>
            <person name="Williams K.H."/>
            <person name="Hubbard S.S."/>
            <person name="Banfield J.F."/>
        </authorList>
    </citation>
    <scope>NUCLEOTIDE SEQUENCE [LARGE SCALE GENOMIC DNA]</scope>
</reference>
<sequence>MNSSKSPYYSLVEHIKKTAKPKDLKIWDENSLLDCFKSNDITGLVINGKGGIGKSRLMLELGLEALNRGWVVLKVKGSLKNDAIEKLVEKLTPTTPALLLFDYIETQSSFSDLIENLNVLIEQGITRLCYIATCRTSYYYKTLNAISKHQSVELTPPPGTDELEWYAKYRSSIAGWILAKAGIVVTEKHIAVCHDLPVLAVLLAYLYTSGRANDLKELLTEVDFGRWVAKRVQLTFPNNDVSHELALLIALFPMSTTTASTLPTDLYRPAFDRLATDGWIELSGTNVVTNIKEWVTAHDVLADQILATYLKSIPHTAETFVIELLSVAADHGCLESAIISLQRIADIPPLKVMPWAKIIANEMKTKESQWREVRHLLTRTSLLAVPDMIALLHNYKNVWIDDDQYISFQNTLGWFARWLVNCGDENIPEIYKQTIISYILKVVPFVEASNFVITWGLRLAPTVLQDSALHWISTRPISFQTHYVMVAWLESGLPTQTVAIYIQQWCNKHTKAFHLSFVAKAWLDAGGDKVLIEPTINSWLAVYGSEASARFIFKSWLRAGGDKVLIGSAINDWLFLHRADAEAHYVYCSWLEAGGEKALVESAIKDWLTVHKAEGEANYVYNSWLNAGGDKALVESAIKDWLNVHKAEEEASYVYSSWLDARGDKSLVESAIKDWLIVHKADATADFIYKSWLNAGGDKSLVESAIKDWLTVHKADAKADFIYKSWLDAGGELDIVWDSLLVWLKAHKTDEATGYAIKYLAKIKDLPTPVLQDILEWCRKYPTNDDVLWRLTQLGINLFNTEVAEDVILTLEKVLESLFITNNIENIKHSQIMTLLSYLIDYPRKKLPEKLNDKIKDKTDQLFVKWLRHPESFGNNYKPHYNIQRASYVQKVGTLIYYGILDINKDYDALKRFMQWFDLWDIKQKHRAKHNIKSLIERYPSSDLWNIVKNIE</sequence>
<dbReference type="InterPro" id="IPR027417">
    <property type="entry name" value="P-loop_NTPase"/>
</dbReference>
<dbReference type="SUPFAM" id="SSF52540">
    <property type="entry name" value="P-loop containing nucleoside triphosphate hydrolases"/>
    <property type="match status" value="1"/>
</dbReference>
<dbReference type="EMBL" id="MFFM01000046">
    <property type="protein sequence ID" value="OGF08919.1"/>
    <property type="molecule type" value="Genomic_DNA"/>
</dbReference>